<keyword evidence="1" id="KW-0862">Zinc</keyword>
<dbReference type="PANTHER" id="PTHR22765">
    <property type="entry name" value="RING FINGER AND PROTEASE ASSOCIATED DOMAIN-CONTAINING"/>
    <property type="match status" value="1"/>
</dbReference>
<dbReference type="InterPro" id="IPR051826">
    <property type="entry name" value="E3_ubiquitin-ligase_domain"/>
</dbReference>
<dbReference type="OrthoDB" id="661041at2759"/>
<dbReference type="InterPro" id="IPR001841">
    <property type="entry name" value="Znf_RING"/>
</dbReference>
<name>A0A6G1E247_9ORYZ</name>
<evidence type="ECO:0000313" key="3">
    <source>
        <dbReference type="EMBL" id="KAF0918860.1"/>
    </source>
</evidence>
<evidence type="ECO:0000256" key="1">
    <source>
        <dbReference type="PROSITE-ProRule" id="PRU00175"/>
    </source>
</evidence>
<protein>
    <recommendedName>
        <fullName evidence="2">RING-type domain-containing protein</fullName>
    </recommendedName>
</protein>
<evidence type="ECO:0000313" key="4">
    <source>
        <dbReference type="Proteomes" id="UP000479710"/>
    </source>
</evidence>
<keyword evidence="1" id="KW-0479">Metal-binding</keyword>
<dbReference type="SMART" id="SM00184">
    <property type="entry name" value="RING"/>
    <property type="match status" value="1"/>
</dbReference>
<dbReference type="GO" id="GO:0006511">
    <property type="term" value="P:ubiquitin-dependent protein catabolic process"/>
    <property type="evidence" value="ECO:0007669"/>
    <property type="project" value="TreeGrafter"/>
</dbReference>
<dbReference type="Gene3D" id="3.30.40.10">
    <property type="entry name" value="Zinc/RING finger domain, C3HC4 (zinc finger)"/>
    <property type="match status" value="1"/>
</dbReference>
<dbReference type="Pfam" id="PF13639">
    <property type="entry name" value="zf-RING_2"/>
    <property type="match status" value="1"/>
</dbReference>
<organism evidence="3 4">
    <name type="scientific">Oryza meyeriana var. granulata</name>
    <dbReference type="NCBI Taxonomy" id="110450"/>
    <lineage>
        <taxon>Eukaryota</taxon>
        <taxon>Viridiplantae</taxon>
        <taxon>Streptophyta</taxon>
        <taxon>Embryophyta</taxon>
        <taxon>Tracheophyta</taxon>
        <taxon>Spermatophyta</taxon>
        <taxon>Magnoliopsida</taxon>
        <taxon>Liliopsida</taxon>
        <taxon>Poales</taxon>
        <taxon>Poaceae</taxon>
        <taxon>BOP clade</taxon>
        <taxon>Oryzoideae</taxon>
        <taxon>Oryzeae</taxon>
        <taxon>Oryzinae</taxon>
        <taxon>Oryza</taxon>
        <taxon>Oryza meyeriana</taxon>
    </lineage>
</organism>
<dbReference type="InterPro" id="IPR013083">
    <property type="entry name" value="Znf_RING/FYVE/PHD"/>
</dbReference>
<dbReference type="GO" id="GO:0061630">
    <property type="term" value="F:ubiquitin protein ligase activity"/>
    <property type="evidence" value="ECO:0007669"/>
    <property type="project" value="TreeGrafter"/>
</dbReference>
<keyword evidence="1" id="KW-0863">Zinc-finger</keyword>
<dbReference type="GO" id="GO:0008270">
    <property type="term" value="F:zinc ion binding"/>
    <property type="evidence" value="ECO:0007669"/>
    <property type="project" value="UniProtKB-KW"/>
</dbReference>
<evidence type="ECO:0000259" key="2">
    <source>
        <dbReference type="PROSITE" id="PS50089"/>
    </source>
</evidence>
<dbReference type="Proteomes" id="UP000479710">
    <property type="component" value="Unassembled WGS sequence"/>
</dbReference>
<keyword evidence="4" id="KW-1185">Reference proteome</keyword>
<reference evidence="3 4" key="1">
    <citation type="submission" date="2019-11" db="EMBL/GenBank/DDBJ databases">
        <title>Whole genome sequence of Oryza granulata.</title>
        <authorList>
            <person name="Li W."/>
        </authorList>
    </citation>
    <scope>NUCLEOTIDE SEQUENCE [LARGE SCALE GENOMIC DNA]</scope>
    <source>
        <strain evidence="4">cv. Menghai</strain>
        <tissue evidence="3">Leaf</tissue>
    </source>
</reference>
<comment type="caution">
    <text evidence="3">The sequence shown here is derived from an EMBL/GenBank/DDBJ whole genome shotgun (WGS) entry which is preliminary data.</text>
</comment>
<feature type="domain" description="RING-type" evidence="2">
    <location>
        <begin position="178"/>
        <end position="223"/>
    </location>
</feature>
<gene>
    <name evidence="3" type="ORF">E2562_026695</name>
</gene>
<proteinExistence type="predicted"/>
<accession>A0A6G1E247</accession>
<dbReference type="PANTHER" id="PTHR22765:SF434">
    <property type="entry name" value="GB|AAD18119.1-RELATED"/>
    <property type="match status" value="1"/>
</dbReference>
<dbReference type="PROSITE" id="PS50089">
    <property type="entry name" value="ZF_RING_2"/>
    <property type="match status" value="1"/>
</dbReference>
<dbReference type="AlphaFoldDB" id="A0A6G1E247"/>
<dbReference type="SUPFAM" id="SSF57850">
    <property type="entry name" value="RING/U-box"/>
    <property type="match status" value="1"/>
</dbReference>
<sequence>MAMETRIRLTRIENLLERCHDGTAPLEEGPSYVRFVCALTVKYSTRRLGGGGLADAVPDDAGVRQFTVTKKSDVLPVVDPSVFLNYEETQRIAWRMITGLPGLDRYDLSHGNWRTSKPDDAVATWIHDLAQTNDDRGLCGGHYRVVVFIDVEVELVFSEPRALVRRCAWEETRTVEPCGICLDGLRTSRNSRTPPVKLPCGHAFHAPCITRWLFKGTTCPMCRDVLHAPRESVRYQRYAPTVEQLVQLGWKFMS</sequence>
<dbReference type="EMBL" id="SPHZ02000005">
    <property type="protein sequence ID" value="KAF0918860.1"/>
    <property type="molecule type" value="Genomic_DNA"/>
</dbReference>